<feature type="binding site" evidence="5">
    <location>
        <begin position="62"/>
        <end position="67"/>
    </location>
    <ligand>
        <name>FMN</name>
        <dbReference type="ChEBI" id="CHEBI:58210"/>
    </ligand>
</feature>
<comment type="catalytic activity">
    <reaction evidence="5">
        <text>pyridoxine 5'-phosphate + O2 = pyridoxal 5'-phosphate + H2O2</text>
        <dbReference type="Rhea" id="RHEA:15149"/>
        <dbReference type="ChEBI" id="CHEBI:15379"/>
        <dbReference type="ChEBI" id="CHEBI:16240"/>
        <dbReference type="ChEBI" id="CHEBI:58589"/>
        <dbReference type="ChEBI" id="CHEBI:597326"/>
        <dbReference type="EC" id="1.4.3.5"/>
    </reaction>
</comment>
<evidence type="ECO:0000256" key="1">
    <source>
        <dbReference type="ARBA" id="ARBA00007301"/>
    </source>
</evidence>
<evidence type="ECO:0000313" key="9">
    <source>
        <dbReference type="Proteomes" id="UP001212499"/>
    </source>
</evidence>
<comment type="caution">
    <text evidence="8">The sequence shown here is derived from an EMBL/GenBank/DDBJ whole genome shotgun (WGS) entry which is preliminary data.</text>
</comment>
<keyword evidence="2 5" id="KW-0285">Flavoprotein</keyword>
<organism evidence="8 9">
    <name type="scientific">Anabaenopsis arnoldii</name>
    <dbReference type="NCBI Taxonomy" id="2152938"/>
    <lineage>
        <taxon>Bacteria</taxon>
        <taxon>Bacillati</taxon>
        <taxon>Cyanobacteriota</taxon>
        <taxon>Cyanophyceae</taxon>
        <taxon>Nostocales</taxon>
        <taxon>Nodulariaceae</taxon>
        <taxon>Anabaenopsis</taxon>
    </lineage>
</organism>
<dbReference type="RefSeq" id="WP_271733969.1">
    <property type="nucleotide sequence ID" value="NZ_JANQDP010000161.1"/>
</dbReference>
<evidence type="ECO:0000313" key="8">
    <source>
        <dbReference type="EMBL" id="MDB9540723.1"/>
    </source>
</evidence>
<feature type="binding site" evidence="5">
    <location>
        <position position="186"/>
    </location>
    <ligand>
        <name>FMN</name>
        <dbReference type="ChEBI" id="CHEBI:58210"/>
    </ligand>
</feature>
<name>A0ABT5ATT9_9CYAN</name>
<comment type="cofactor">
    <cofactor evidence="5">
        <name>FMN</name>
        <dbReference type="ChEBI" id="CHEBI:58210"/>
    </cofactor>
    <text evidence="5">Binds 1 FMN per subunit.</text>
</comment>
<keyword evidence="3 5" id="KW-0288">FMN</keyword>
<evidence type="ECO:0000259" key="7">
    <source>
        <dbReference type="Pfam" id="PF10590"/>
    </source>
</evidence>
<comment type="similarity">
    <text evidence="1 5">Belongs to the pyridoxamine 5'-phosphate oxidase family.</text>
</comment>
<dbReference type="InterPro" id="IPR019740">
    <property type="entry name" value="Pyridox_Oxase_CS"/>
</dbReference>
<dbReference type="InterPro" id="IPR000659">
    <property type="entry name" value="Pyridox_Oxase"/>
</dbReference>
<evidence type="ECO:0000256" key="3">
    <source>
        <dbReference type="ARBA" id="ARBA00022643"/>
    </source>
</evidence>
<feature type="binding site" evidence="5">
    <location>
        <position position="128"/>
    </location>
    <ligand>
        <name>substrate</name>
    </ligand>
</feature>
<dbReference type="Proteomes" id="UP001212499">
    <property type="component" value="Unassembled WGS sequence"/>
</dbReference>
<comment type="pathway">
    <text evidence="5">Cofactor metabolism; pyridoxal 5'-phosphate salvage; pyridoxal 5'-phosphate from pyridoxamine 5'-phosphate: step 1/1.</text>
</comment>
<dbReference type="EC" id="1.4.3.5" evidence="5"/>
<feature type="binding site" evidence="5">
    <location>
        <begin position="141"/>
        <end position="142"/>
    </location>
    <ligand>
        <name>FMN</name>
        <dbReference type="ChEBI" id="CHEBI:58210"/>
    </ligand>
</feature>
<dbReference type="PANTHER" id="PTHR10851:SF0">
    <property type="entry name" value="PYRIDOXINE-5'-PHOSPHATE OXIDASE"/>
    <property type="match status" value="1"/>
</dbReference>
<dbReference type="PIRSF" id="PIRSF000190">
    <property type="entry name" value="Pyd_amn-ph_oxd"/>
    <property type="match status" value="1"/>
</dbReference>
<dbReference type="SUPFAM" id="SSF50475">
    <property type="entry name" value="FMN-binding split barrel"/>
    <property type="match status" value="1"/>
</dbReference>
<dbReference type="InterPro" id="IPR012349">
    <property type="entry name" value="Split_barrel_FMN-bd"/>
</dbReference>
<feature type="binding site" evidence="5">
    <location>
        <position position="196"/>
    </location>
    <ligand>
        <name>FMN</name>
        <dbReference type="ChEBI" id="CHEBI:58210"/>
    </ligand>
</feature>
<keyword evidence="5" id="KW-0664">Pyridoxine biosynthesis</keyword>
<reference evidence="8 9" key="1">
    <citation type="submission" date="2023-01" db="EMBL/GenBank/DDBJ databases">
        <title>Genomes from the Australian National Cyanobacteria Reference Collection.</title>
        <authorList>
            <person name="Willis A."/>
            <person name="Lee E.M.F."/>
        </authorList>
    </citation>
    <scope>NUCLEOTIDE SEQUENCE [LARGE SCALE GENOMIC DNA]</scope>
    <source>
        <strain evidence="8 9">CS-1033</strain>
    </source>
</reference>
<evidence type="ECO:0000256" key="4">
    <source>
        <dbReference type="ARBA" id="ARBA00023002"/>
    </source>
</evidence>
<dbReference type="PANTHER" id="PTHR10851">
    <property type="entry name" value="PYRIDOXINE-5-PHOSPHATE OXIDASE"/>
    <property type="match status" value="1"/>
</dbReference>
<accession>A0ABT5ATT9</accession>
<dbReference type="NCBIfam" id="NF004231">
    <property type="entry name" value="PRK05679.1"/>
    <property type="match status" value="1"/>
</dbReference>
<comment type="caution">
    <text evidence="5">Lacks conserved residue(s) required for the propagation of feature annotation.</text>
</comment>
<comment type="pathway">
    <text evidence="5">Cofactor metabolism; pyridoxal 5'-phosphate salvage; pyridoxal 5'-phosphate from pyridoxine 5'-phosphate: step 1/1.</text>
</comment>
<dbReference type="InterPro" id="IPR011576">
    <property type="entry name" value="Pyridox_Oxase_N"/>
</dbReference>
<keyword evidence="4 5" id="KW-0560">Oxidoreductase</keyword>
<feature type="binding site" evidence="5">
    <location>
        <position position="124"/>
    </location>
    <ligand>
        <name>substrate</name>
    </ligand>
</feature>
<dbReference type="EMBL" id="JAQMUH010000154">
    <property type="protein sequence ID" value="MDB9540723.1"/>
    <property type="molecule type" value="Genomic_DNA"/>
</dbReference>
<feature type="domain" description="Pyridoxine 5'-phosphate oxidase dimerisation C-terminal" evidence="7">
    <location>
        <begin position="173"/>
        <end position="215"/>
    </location>
</feature>
<dbReference type="InterPro" id="IPR019576">
    <property type="entry name" value="Pyridoxamine_oxidase_dimer_C"/>
</dbReference>
<dbReference type="Pfam" id="PF10590">
    <property type="entry name" value="PNP_phzG_C"/>
    <property type="match status" value="1"/>
</dbReference>
<dbReference type="PROSITE" id="PS01064">
    <property type="entry name" value="PYRIDOX_OXIDASE"/>
    <property type="match status" value="1"/>
</dbReference>
<feature type="binding site" evidence="5">
    <location>
        <begin position="192"/>
        <end position="194"/>
    </location>
    <ligand>
        <name>substrate</name>
    </ligand>
</feature>
<comment type="subunit">
    <text evidence="5">Homodimer.</text>
</comment>
<evidence type="ECO:0000259" key="6">
    <source>
        <dbReference type="Pfam" id="PF01243"/>
    </source>
</evidence>
<keyword evidence="9" id="KW-1185">Reference proteome</keyword>
<evidence type="ECO:0000256" key="2">
    <source>
        <dbReference type="ARBA" id="ARBA00022630"/>
    </source>
</evidence>
<feature type="binding site" evidence="5">
    <location>
        <position position="84"/>
    </location>
    <ligand>
        <name>FMN</name>
        <dbReference type="ChEBI" id="CHEBI:58210"/>
    </ligand>
</feature>
<feature type="domain" description="Pyridoxamine 5'-phosphate oxidase N-terminal" evidence="6">
    <location>
        <begin position="35"/>
        <end position="159"/>
    </location>
</feature>
<dbReference type="GO" id="GO:0004733">
    <property type="term" value="F:pyridoxamine phosphate oxidase activity"/>
    <property type="evidence" value="ECO:0007669"/>
    <property type="project" value="UniProtKB-EC"/>
</dbReference>
<dbReference type="HAMAP" id="MF_01629">
    <property type="entry name" value="PdxH"/>
    <property type="match status" value="1"/>
</dbReference>
<proteinExistence type="inferred from homology"/>
<dbReference type="NCBIfam" id="TIGR00558">
    <property type="entry name" value="pdxH"/>
    <property type="match status" value="1"/>
</dbReference>
<dbReference type="Pfam" id="PF01243">
    <property type="entry name" value="PNPOx_N"/>
    <property type="match status" value="1"/>
</dbReference>
<gene>
    <name evidence="5 8" type="primary">pdxH</name>
    <name evidence="8" type="ORF">PN457_13845</name>
</gene>
<feature type="binding site" evidence="5">
    <location>
        <position position="67"/>
    </location>
    <ligand>
        <name>substrate</name>
    </ligand>
</feature>
<evidence type="ECO:0000256" key="5">
    <source>
        <dbReference type="HAMAP-Rule" id="MF_01629"/>
    </source>
</evidence>
<sequence>MDKTVADLRKDYTLQDLSETEINPNPVIQFQTWFEQALAAQLPEPNAMTLATATPDGKPSARMVLLKDFDDQGFVLFTNYNSHKGQELAANPQAALVFWWAELERQVRIVGTVEKISPEQSDSYFEMRPPSSRLGAWASNQSQVIVGREVLEQQLQEFQRQYQNQEVPRPPHWGGYRVIPTEIEFWQGRPSRMHDRLLYTRCWDNSSWKIERLSP</sequence>
<dbReference type="Gene3D" id="2.30.110.10">
    <property type="entry name" value="Electron Transport, Fmn-binding Protein, Chain A"/>
    <property type="match status" value="1"/>
</dbReference>
<comment type="function">
    <text evidence="5">Catalyzes the oxidation of either pyridoxine 5'-phosphate (PNP) or pyridoxamine 5'-phosphate (PMP) into pyridoxal 5'-phosphate (PLP).</text>
</comment>
<feature type="binding site" evidence="5">
    <location>
        <position position="132"/>
    </location>
    <ligand>
        <name>substrate</name>
    </ligand>
</feature>
<feature type="binding site" evidence="5">
    <location>
        <position position="106"/>
    </location>
    <ligand>
        <name>FMN</name>
        <dbReference type="ChEBI" id="CHEBI:58210"/>
    </ligand>
</feature>
<feature type="binding site" evidence="5">
    <location>
        <begin position="77"/>
        <end position="78"/>
    </location>
    <ligand>
        <name>FMN</name>
        <dbReference type="ChEBI" id="CHEBI:58210"/>
    </ligand>
</feature>
<comment type="catalytic activity">
    <reaction evidence="5">
        <text>pyridoxamine 5'-phosphate + O2 + H2O = pyridoxal 5'-phosphate + H2O2 + NH4(+)</text>
        <dbReference type="Rhea" id="RHEA:15817"/>
        <dbReference type="ChEBI" id="CHEBI:15377"/>
        <dbReference type="ChEBI" id="CHEBI:15379"/>
        <dbReference type="ChEBI" id="CHEBI:16240"/>
        <dbReference type="ChEBI" id="CHEBI:28938"/>
        <dbReference type="ChEBI" id="CHEBI:58451"/>
        <dbReference type="ChEBI" id="CHEBI:597326"/>
        <dbReference type="EC" id="1.4.3.5"/>
    </reaction>
</comment>
<protein>
    <recommendedName>
        <fullName evidence="5">Pyridoxine/pyridoxamine 5'-phosphate oxidase</fullName>
        <ecNumber evidence="5">1.4.3.5</ecNumber>
    </recommendedName>
    <alternativeName>
        <fullName evidence="5">PNP/PMP oxidase</fullName>
        <shortName evidence="5">PNPOx</shortName>
    </alternativeName>
    <alternativeName>
        <fullName evidence="5">Pyridoxal 5'-phosphate synthase</fullName>
    </alternativeName>
</protein>